<sequence length="108" mass="12126">MNKLGLDFNGSLNKVFEAIRIHDAIKKSSRYTALGDPAFLIDAISGRAATRCDVQRTPYVKAVAGWADDRPCPRQEYDPRANCYGSKIRRLPEVTTTMMMKMTRSLGQ</sequence>
<protein>
    <submittedName>
        <fullName evidence="1">Uncharacterized protein</fullName>
    </submittedName>
</protein>
<dbReference type="EMBL" id="DS028098">
    <property type="protein sequence ID" value="KMP08545.1"/>
    <property type="molecule type" value="Genomic_DNA"/>
</dbReference>
<evidence type="ECO:0000313" key="1">
    <source>
        <dbReference type="EMBL" id="KMP08545.1"/>
    </source>
</evidence>
<dbReference type="AlphaFoldDB" id="A0A0J6YLJ0"/>
<proteinExistence type="predicted"/>
<evidence type="ECO:0000313" key="2">
    <source>
        <dbReference type="Proteomes" id="UP000054565"/>
    </source>
</evidence>
<dbReference type="Proteomes" id="UP000054565">
    <property type="component" value="Unassembled WGS sequence"/>
</dbReference>
<organism evidence="1 2">
    <name type="scientific">Coccidioides immitis RMSCC 2394</name>
    <dbReference type="NCBI Taxonomy" id="404692"/>
    <lineage>
        <taxon>Eukaryota</taxon>
        <taxon>Fungi</taxon>
        <taxon>Dikarya</taxon>
        <taxon>Ascomycota</taxon>
        <taxon>Pezizomycotina</taxon>
        <taxon>Eurotiomycetes</taxon>
        <taxon>Eurotiomycetidae</taxon>
        <taxon>Onygenales</taxon>
        <taxon>Onygenaceae</taxon>
        <taxon>Coccidioides</taxon>
    </lineage>
</organism>
<name>A0A0J6YLJ0_COCIT</name>
<gene>
    <name evidence="1" type="ORF">CIRG_08226</name>
</gene>
<accession>A0A0J6YLJ0</accession>
<reference evidence="2" key="1">
    <citation type="journal article" date="2010" name="Genome Res.">
        <title>Population genomic sequencing of Coccidioides fungi reveals recent hybridization and transposon control.</title>
        <authorList>
            <person name="Neafsey D.E."/>
            <person name="Barker B.M."/>
            <person name="Sharpton T.J."/>
            <person name="Stajich J.E."/>
            <person name="Park D.J."/>
            <person name="Whiston E."/>
            <person name="Hung C.-Y."/>
            <person name="McMahan C."/>
            <person name="White J."/>
            <person name="Sykes S."/>
            <person name="Heiman D."/>
            <person name="Young S."/>
            <person name="Zeng Q."/>
            <person name="Abouelleil A."/>
            <person name="Aftuck L."/>
            <person name="Bessette D."/>
            <person name="Brown A."/>
            <person name="FitzGerald M."/>
            <person name="Lui A."/>
            <person name="Macdonald J.P."/>
            <person name="Priest M."/>
            <person name="Orbach M.J."/>
            <person name="Galgiani J.N."/>
            <person name="Kirkland T.N."/>
            <person name="Cole G.T."/>
            <person name="Birren B.W."/>
            <person name="Henn M.R."/>
            <person name="Taylor J.W."/>
            <person name="Rounsley S.D."/>
        </authorList>
    </citation>
    <scope>NUCLEOTIDE SEQUENCE [LARGE SCALE GENOMIC DNA]</scope>
    <source>
        <strain evidence="2">RMSCC 2394</strain>
    </source>
</reference>